<feature type="signal peptide" evidence="1">
    <location>
        <begin position="1"/>
        <end position="17"/>
    </location>
</feature>
<evidence type="ECO:0000256" key="1">
    <source>
        <dbReference type="SAM" id="SignalP"/>
    </source>
</evidence>
<protein>
    <submittedName>
        <fullName evidence="2">Uncharacterized protein</fullName>
    </submittedName>
</protein>
<dbReference type="InParanoid" id="Q0UZF4"/>
<dbReference type="KEGG" id="pno:SNOG_02860"/>
<accession>Q0UZF4</accession>
<evidence type="ECO:0000313" key="2">
    <source>
        <dbReference type="EMBL" id="EAT89591.2"/>
    </source>
</evidence>
<dbReference type="HOGENOM" id="CLU_1603339_0_0_1"/>
<dbReference type="EMBL" id="CH445328">
    <property type="protein sequence ID" value="EAT89591.2"/>
    <property type="molecule type" value="Genomic_DNA"/>
</dbReference>
<keyword evidence="1" id="KW-0732">Signal</keyword>
<dbReference type="Proteomes" id="UP000001055">
    <property type="component" value="Unassembled WGS sequence"/>
</dbReference>
<evidence type="ECO:0000313" key="3">
    <source>
        <dbReference type="Proteomes" id="UP000001055"/>
    </source>
</evidence>
<dbReference type="GeneID" id="5970310"/>
<reference evidence="3" key="1">
    <citation type="journal article" date="2007" name="Plant Cell">
        <title>Dothideomycete-plant interactions illuminated by genome sequencing and EST analysis of the wheat pathogen Stagonospora nodorum.</title>
        <authorList>
            <person name="Hane J.K."/>
            <person name="Lowe R.G."/>
            <person name="Solomon P.S."/>
            <person name="Tan K.C."/>
            <person name="Schoch C.L."/>
            <person name="Spatafora J.W."/>
            <person name="Crous P.W."/>
            <person name="Kodira C."/>
            <person name="Birren B.W."/>
            <person name="Galagan J.E."/>
            <person name="Torriani S.F."/>
            <person name="McDonald B.A."/>
            <person name="Oliver R.P."/>
        </authorList>
    </citation>
    <scope>NUCLEOTIDE SEQUENCE [LARGE SCALE GENOMIC DNA]</scope>
    <source>
        <strain evidence="3">SN15 / ATCC MYA-4574 / FGSC 10173</strain>
    </source>
</reference>
<name>Q0UZF4_PHANO</name>
<feature type="chain" id="PRO_5004178356" evidence="1">
    <location>
        <begin position="18"/>
        <end position="166"/>
    </location>
</feature>
<sequence length="166" mass="17323">MLAAGCWLLAAGGEAFGRRSLALFGLVWPVWFRFGRGLIARLAGADQHLGQARPPIEQGATIPAANHGRAAIAKHPPNCHSPVTLQTKACGSRDIFLLPCRPAPWLRGQKHALLAVAQPPLLDASFASACAAGPGCPGPRDVAATTTIAMARRCAIDPRTILAIAV</sequence>
<dbReference type="RefSeq" id="XP_001793453.1">
    <property type="nucleotide sequence ID" value="XM_001793401.1"/>
</dbReference>
<dbReference type="AlphaFoldDB" id="Q0UZF4"/>
<organism evidence="2 3">
    <name type="scientific">Phaeosphaeria nodorum (strain SN15 / ATCC MYA-4574 / FGSC 10173)</name>
    <name type="common">Glume blotch fungus</name>
    <name type="synonym">Parastagonospora nodorum</name>
    <dbReference type="NCBI Taxonomy" id="321614"/>
    <lineage>
        <taxon>Eukaryota</taxon>
        <taxon>Fungi</taxon>
        <taxon>Dikarya</taxon>
        <taxon>Ascomycota</taxon>
        <taxon>Pezizomycotina</taxon>
        <taxon>Dothideomycetes</taxon>
        <taxon>Pleosporomycetidae</taxon>
        <taxon>Pleosporales</taxon>
        <taxon>Pleosporineae</taxon>
        <taxon>Phaeosphaeriaceae</taxon>
        <taxon>Parastagonospora</taxon>
    </lineage>
</organism>
<proteinExistence type="predicted"/>
<gene>
    <name evidence="2" type="ORF">SNOG_02860</name>
</gene>